<accession>A0A1H5YL73</accession>
<sequence length="174" mass="18511">MEWNAIVGHGIGYGLVISLLFTIALLAGFAVSRDFLLGDYPPAIQERYGKPRSARGGKVAIWVGILFWGVCFLPLLTAAVLDLRASIGHDLGFWRAAACAAIAFATMTLFDLVVLDWLILAGLRPALMVLPGTEGMKEYRDLCFHAVEALKGSPLILVVGLVAGGLTTAAEAIV</sequence>
<feature type="transmembrane region" description="Helical" evidence="1">
    <location>
        <begin position="93"/>
        <end position="120"/>
    </location>
</feature>
<dbReference type="RefSeq" id="WP_103955030.1">
    <property type="nucleotide sequence ID" value="NZ_FNVT01000002.1"/>
</dbReference>
<reference evidence="2 3" key="1">
    <citation type="submission" date="2016-10" db="EMBL/GenBank/DDBJ databases">
        <authorList>
            <person name="de Groot N.N."/>
        </authorList>
    </citation>
    <scope>NUCLEOTIDE SEQUENCE [LARGE SCALE GENOMIC DNA]</scope>
    <source>
        <strain evidence="2 3">CGMCC 4.7037</strain>
    </source>
</reference>
<protein>
    <submittedName>
        <fullName evidence="2">Uncharacterized protein</fullName>
    </submittedName>
</protein>
<gene>
    <name evidence="2" type="ORF">SAMN05444920_102336</name>
</gene>
<keyword evidence="1" id="KW-1133">Transmembrane helix</keyword>
<proteinExistence type="predicted"/>
<dbReference type="AlphaFoldDB" id="A0A1H5YL73"/>
<keyword evidence="3" id="KW-1185">Reference proteome</keyword>
<keyword evidence="1" id="KW-0812">Transmembrane</keyword>
<name>A0A1H5YL73_9ACTN</name>
<organism evidence="2 3">
    <name type="scientific">Nonomuraea solani</name>
    <dbReference type="NCBI Taxonomy" id="1144553"/>
    <lineage>
        <taxon>Bacteria</taxon>
        <taxon>Bacillati</taxon>
        <taxon>Actinomycetota</taxon>
        <taxon>Actinomycetes</taxon>
        <taxon>Streptosporangiales</taxon>
        <taxon>Streptosporangiaceae</taxon>
        <taxon>Nonomuraea</taxon>
    </lineage>
</organism>
<evidence type="ECO:0000313" key="3">
    <source>
        <dbReference type="Proteomes" id="UP000236732"/>
    </source>
</evidence>
<dbReference type="Proteomes" id="UP000236732">
    <property type="component" value="Unassembled WGS sequence"/>
</dbReference>
<dbReference type="EMBL" id="FNVT01000002">
    <property type="protein sequence ID" value="SEG24828.1"/>
    <property type="molecule type" value="Genomic_DNA"/>
</dbReference>
<dbReference type="OrthoDB" id="5147731at2"/>
<evidence type="ECO:0000313" key="2">
    <source>
        <dbReference type="EMBL" id="SEG24828.1"/>
    </source>
</evidence>
<feature type="transmembrane region" description="Helical" evidence="1">
    <location>
        <begin position="6"/>
        <end position="31"/>
    </location>
</feature>
<evidence type="ECO:0000256" key="1">
    <source>
        <dbReference type="SAM" id="Phobius"/>
    </source>
</evidence>
<feature type="transmembrane region" description="Helical" evidence="1">
    <location>
        <begin position="59"/>
        <end position="81"/>
    </location>
</feature>
<keyword evidence="1" id="KW-0472">Membrane</keyword>